<name>A0ABR0M3K5_9PEZI</name>
<evidence type="ECO:0000256" key="1">
    <source>
        <dbReference type="SAM" id="MobiDB-lite"/>
    </source>
</evidence>
<dbReference type="Proteomes" id="UP001357485">
    <property type="component" value="Unassembled WGS sequence"/>
</dbReference>
<reference evidence="2 3" key="1">
    <citation type="submission" date="2023-08" db="EMBL/GenBank/DDBJ databases">
        <title>Black Yeasts Isolated from many extreme environments.</title>
        <authorList>
            <person name="Coleine C."/>
            <person name="Stajich J.E."/>
            <person name="Selbmann L."/>
        </authorList>
    </citation>
    <scope>NUCLEOTIDE SEQUENCE [LARGE SCALE GENOMIC DNA]</scope>
    <source>
        <strain evidence="2 3">CCFEE 536</strain>
    </source>
</reference>
<evidence type="ECO:0000313" key="3">
    <source>
        <dbReference type="Proteomes" id="UP001357485"/>
    </source>
</evidence>
<gene>
    <name evidence="2" type="ORF">LTR16_010341</name>
</gene>
<proteinExistence type="predicted"/>
<feature type="non-terminal residue" evidence="2">
    <location>
        <position position="1"/>
    </location>
</feature>
<protein>
    <submittedName>
        <fullName evidence="2">Uncharacterized protein</fullName>
    </submittedName>
</protein>
<feature type="non-terminal residue" evidence="2">
    <location>
        <position position="58"/>
    </location>
</feature>
<sequence length="58" mass="6344">GEERHAEEGPEGGAQAASTGRVKGACGQRHHECKRPADPLQRQRLARHRIGLQDALHL</sequence>
<dbReference type="EMBL" id="JAVRRA010002916">
    <property type="protein sequence ID" value="KAK5277031.1"/>
    <property type="molecule type" value="Genomic_DNA"/>
</dbReference>
<organism evidence="2 3">
    <name type="scientific">Cryomyces antarcticus</name>
    <dbReference type="NCBI Taxonomy" id="329879"/>
    <lineage>
        <taxon>Eukaryota</taxon>
        <taxon>Fungi</taxon>
        <taxon>Dikarya</taxon>
        <taxon>Ascomycota</taxon>
        <taxon>Pezizomycotina</taxon>
        <taxon>Dothideomycetes</taxon>
        <taxon>Dothideomycetes incertae sedis</taxon>
        <taxon>Cryomyces</taxon>
    </lineage>
</organism>
<comment type="caution">
    <text evidence="2">The sequence shown here is derived from an EMBL/GenBank/DDBJ whole genome shotgun (WGS) entry which is preliminary data.</text>
</comment>
<keyword evidence="3" id="KW-1185">Reference proteome</keyword>
<evidence type="ECO:0000313" key="2">
    <source>
        <dbReference type="EMBL" id="KAK5277031.1"/>
    </source>
</evidence>
<feature type="region of interest" description="Disordered" evidence="1">
    <location>
        <begin position="1"/>
        <end position="42"/>
    </location>
</feature>
<accession>A0ABR0M3K5</accession>